<dbReference type="Proteomes" id="UP000887116">
    <property type="component" value="Unassembled WGS sequence"/>
</dbReference>
<name>A0A8X6G8B9_TRICU</name>
<comment type="caution">
    <text evidence="1">The sequence shown here is derived from an EMBL/GenBank/DDBJ whole genome shotgun (WGS) entry which is preliminary data.</text>
</comment>
<keyword evidence="2" id="KW-1185">Reference proteome</keyword>
<reference evidence="1" key="1">
    <citation type="submission" date="2020-07" db="EMBL/GenBank/DDBJ databases">
        <title>Multicomponent nature underlies the extraordinary mechanical properties of spider dragline silk.</title>
        <authorList>
            <person name="Kono N."/>
            <person name="Nakamura H."/>
            <person name="Mori M."/>
            <person name="Yoshida Y."/>
            <person name="Ohtoshi R."/>
            <person name="Malay A.D."/>
            <person name="Moran D.A.P."/>
            <person name="Tomita M."/>
            <person name="Numata K."/>
            <person name="Arakawa K."/>
        </authorList>
    </citation>
    <scope>NUCLEOTIDE SEQUENCE</scope>
</reference>
<organism evidence="1 2">
    <name type="scientific">Trichonephila clavata</name>
    <name type="common">Joro spider</name>
    <name type="synonym">Nephila clavata</name>
    <dbReference type="NCBI Taxonomy" id="2740835"/>
    <lineage>
        <taxon>Eukaryota</taxon>
        <taxon>Metazoa</taxon>
        <taxon>Ecdysozoa</taxon>
        <taxon>Arthropoda</taxon>
        <taxon>Chelicerata</taxon>
        <taxon>Arachnida</taxon>
        <taxon>Araneae</taxon>
        <taxon>Araneomorphae</taxon>
        <taxon>Entelegynae</taxon>
        <taxon>Araneoidea</taxon>
        <taxon>Nephilidae</taxon>
        <taxon>Trichonephila</taxon>
    </lineage>
</organism>
<evidence type="ECO:0000313" key="1">
    <source>
        <dbReference type="EMBL" id="GFQ98097.1"/>
    </source>
</evidence>
<dbReference type="AlphaFoldDB" id="A0A8X6G8B9"/>
<evidence type="ECO:0000313" key="2">
    <source>
        <dbReference type="Proteomes" id="UP000887116"/>
    </source>
</evidence>
<sequence>MSFAGSDLDIFGDRLSEEGLSFSFLRKGRSISRKTSASIECRNLVTVKVKIGSRTCGTMAIQAVCKEWGVVCLFLSPPLYLFLLSDDRIMGRWWKVYFERIEGHSFFLE</sequence>
<gene>
    <name evidence="1" type="ORF">TNCT_564051</name>
</gene>
<accession>A0A8X6G8B9</accession>
<dbReference type="EMBL" id="BMAO01014936">
    <property type="protein sequence ID" value="GFQ98097.1"/>
    <property type="molecule type" value="Genomic_DNA"/>
</dbReference>
<proteinExistence type="predicted"/>
<protein>
    <submittedName>
        <fullName evidence="1">Uncharacterized protein</fullName>
    </submittedName>
</protein>